<dbReference type="Pfam" id="PF05904">
    <property type="entry name" value="DUF863"/>
    <property type="match status" value="1"/>
</dbReference>
<dbReference type="GO" id="GO:0005524">
    <property type="term" value="F:ATP binding"/>
    <property type="evidence" value="ECO:0007669"/>
    <property type="project" value="UniProtKB-UniRule"/>
</dbReference>
<name>A0AAV5FKD5_ELECO</name>
<evidence type="ECO:0000313" key="13">
    <source>
        <dbReference type="Proteomes" id="UP001054889"/>
    </source>
</evidence>
<dbReference type="PANTHER" id="PTHR24056:SF522">
    <property type="entry name" value="OS12G0577700 PROTEIN"/>
    <property type="match status" value="1"/>
</dbReference>
<comment type="catalytic activity">
    <reaction evidence="8">
        <text>[DNA-directed RNA polymerase] + ATP = phospho-[DNA-directed RNA polymerase] + ADP + H(+)</text>
        <dbReference type="Rhea" id="RHEA:10216"/>
        <dbReference type="Rhea" id="RHEA-COMP:11321"/>
        <dbReference type="Rhea" id="RHEA-COMP:11322"/>
        <dbReference type="ChEBI" id="CHEBI:15378"/>
        <dbReference type="ChEBI" id="CHEBI:30616"/>
        <dbReference type="ChEBI" id="CHEBI:43176"/>
        <dbReference type="ChEBI" id="CHEBI:68546"/>
        <dbReference type="ChEBI" id="CHEBI:456216"/>
        <dbReference type="EC" id="2.7.11.23"/>
    </reaction>
</comment>
<dbReference type="GO" id="GO:0000307">
    <property type="term" value="C:cyclin-dependent protein kinase holoenzyme complex"/>
    <property type="evidence" value="ECO:0007669"/>
    <property type="project" value="TreeGrafter"/>
</dbReference>
<comment type="similarity">
    <text evidence="1">Belongs to the protein kinase superfamily. CMGC Ser/Thr protein kinase family. CDC2/CDKX subfamily.</text>
</comment>
<reference evidence="12" key="2">
    <citation type="submission" date="2021-12" db="EMBL/GenBank/DDBJ databases">
        <title>Resequencing data analysis of finger millet.</title>
        <authorList>
            <person name="Hatakeyama M."/>
            <person name="Aluri S."/>
            <person name="Balachadran M.T."/>
            <person name="Sivarajan S.R."/>
            <person name="Poveda L."/>
            <person name="Shimizu-Inatsugi R."/>
            <person name="Schlapbach R."/>
            <person name="Sreeman S.M."/>
            <person name="Shimizu K.K."/>
        </authorList>
    </citation>
    <scope>NUCLEOTIDE SEQUENCE</scope>
</reference>
<dbReference type="SMART" id="SM00220">
    <property type="entry name" value="S_TKc"/>
    <property type="match status" value="1"/>
</dbReference>
<dbReference type="PROSITE" id="PS50011">
    <property type="entry name" value="PROTEIN_KINASE_DOM"/>
    <property type="match status" value="1"/>
</dbReference>
<organism evidence="12 13">
    <name type="scientific">Eleusine coracana subsp. coracana</name>
    <dbReference type="NCBI Taxonomy" id="191504"/>
    <lineage>
        <taxon>Eukaryota</taxon>
        <taxon>Viridiplantae</taxon>
        <taxon>Streptophyta</taxon>
        <taxon>Embryophyta</taxon>
        <taxon>Tracheophyta</taxon>
        <taxon>Spermatophyta</taxon>
        <taxon>Magnoliopsida</taxon>
        <taxon>Liliopsida</taxon>
        <taxon>Poales</taxon>
        <taxon>Poaceae</taxon>
        <taxon>PACMAD clade</taxon>
        <taxon>Chloridoideae</taxon>
        <taxon>Cynodonteae</taxon>
        <taxon>Eleusininae</taxon>
        <taxon>Eleusine</taxon>
    </lineage>
</organism>
<proteinExistence type="inferred from homology"/>
<dbReference type="FunFam" id="3.30.200.20:FF:000021">
    <property type="entry name" value="probable serine/threonine-protein kinase At1g54610"/>
    <property type="match status" value="1"/>
</dbReference>
<dbReference type="InterPro" id="IPR011009">
    <property type="entry name" value="Kinase-like_dom_sf"/>
</dbReference>
<feature type="compositionally biased region" description="Polar residues" evidence="10">
    <location>
        <begin position="666"/>
        <end position="680"/>
    </location>
</feature>
<keyword evidence="13" id="KW-1185">Reference proteome</keyword>
<evidence type="ECO:0000259" key="11">
    <source>
        <dbReference type="PROSITE" id="PS50011"/>
    </source>
</evidence>
<keyword evidence="3" id="KW-0597">Phosphoprotein</keyword>
<sequence length="1185" mass="130111">MANSSVNSNGNGSLYYEERKPALPLSDKFTILSANGSVQYDKEMLKRTMLVHDATFQKQVFELHRLYKIQKDLMAQFQGEELNDYPRYVDTLKSRTYTSEVPPGDIKGVWQTATPIYGHDLKQSSIDFFNATSSQYSANGASLRYSNIRCRKRMLDLQLLADVYADNDDMEILDEDPLKCLPGTDDSAHGGNDRINLGNSVSEHVKSWTADTQPQRNSAVHILNKPVEEPPNMKITDFINVGISTQKQHNLSWGVNLNLLALQGNSREKLAGEASSSSFFGANETRHINSFRQRRDGPNTSIAWLQHEINGMNSSFEQYLSGNSSFNHLIVAPPLFNGALNAPRHSNNTSHYGISMGSTNTLYHRQLSINGKTRDWKPPPRQNIMNDLDLNDVPADTVATMQEASVSSLVNTSAFGEKSINLMKSQIPLSCTNGLSQTFISSTLYSDNGTLTRLPSFPISATAGKDSRCSPTPECDINITTLIKHEADKEMQPQSKNDDSSFRNLFDLNEALPIMDDLMEVDACEPKGCITSPSRDSLAITAADNLVAMGSDGIHSGSPELDSLHWFADIATSKENNDSDDDFEALTLKLEETKSYEFFSAPRTQESDNNGHCSAASLLVTRPRRGKACGRPPKKKDFQKDILPSFAPLLEKEVSEDLHLLGRSKPVTSAKQRGHNGQQTRGRRRPRSMAAVVVVEEVEDSLPLAPPPPPLVPADLNANALQITSLFTCIACAKAREQETGEERGGGARAERIPLLPCFLLLLCFSGQGRAAAMGCAASRPGVTASPGYDASTSSRYTVSGSLSASAELGSSSASIWTRPVRLGSSLDENEEYHDRKLAPPQPPPARRRVDGEQAAAGWPTWLSAVAAEAVHGWVPLRAEGFEKLEKVGQGTYSSVFRARELRTGRLVALKKVRFDSVEPESVRFMAREVVLLRRLQRHPNVVGLLGIVTSRSSRALYLVFEYMEHDLAGLTSSPDVTFTEPQIKCYMRQLMEGLAHCHARGVMHRDIKCANLLVSNAGELKVADFGLATQFSTSSSSSPSSATQQQPPLTSRVVTLWYRPPELLLGSTAYGPAVDLWSAGCVFAELHARRPVLQGRTEVEQIHRIFKLCGSPPDEFWRRGGGGAHAAVFRPHQPYPSRLRDTFAAAMADPAFRLLETLLALDPDARGTAAAALDSDVRADFICI</sequence>
<dbReference type="InterPro" id="IPR008581">
    <property type="entry name" value="DUF863_pln"/>
</dbReference>
<evidence type="ECO:0000313" key="12">
    <source>
        <dbReference type="EMBL" id="GJN35284.1"/>
    </source>
</evidence>
<protein>
    <recommendedName>
        <fullName evidence="2">[RNA-polymerase]-subunit kinase</fullName>
        <ecNumber evidence="2">2.7.11.23</ecNumber>
    </recommendedName>
</protein>
<dbReference type="InterPro" id="IPR008271">
    <property type="entry name" value="Ser/Thr_kinase_AS"/>
</dbReference>
<dbReference type="Gene3D" id="1.10.510.10">
    <property type="entry name" value="Transferase(Phosphotransferase) domain 1"/>
    <property type="match status" value="1"/>
</dbReference>
<dbReference type="Proteomes" id="UP001054889">
    <property type="component" value="Unassembled WGS sequence"/>
</dbReference>
<evidence type="ECO:0000256" key="6">
    <source>
        <dbReference type="ARBA" id="ARBA00022777"/>
    </source>
</evidence>
<dbReference type="SUPFAM" id="SSF56112">
    <property type="entry name" value="Protein kinase-like (PK-like)"/>
    <property type="match status" value="1"/>
</dbReference>
<evidence type="ECO:0000256" key="10">
    <source>
        <dbReference type="SAM" id="MobiDB-lite"/>
    </source>
</evidence>
<feature type="domain" description="Protein kinase" evidence="11">
    <location>
        <begin position="882"/>
        <end position="1183"/>
    </location>
</feature>
<dbReference type="GO" id="GO:0005634">
    <property type="term" value="C:nucleus"/>
    <property type="evidence" value="ECO:0007669"/>
    <property type="project" value="TreeGrafter"/>
</dbReference>
<evidence type="ECO:0000256" key="5">
    <source>
        <dbReference type="ARBA" id="ARBA00022741"/>
    </source>
</evidence>
<keyword evidence="6" id="KW-0418">Kinase</keyword>
<dbReference type="EMBL" id="BQKI01000088">
    <property type="protein sequence ID" value="GJN35284.1"/>
    <property type="molecule type" value="Genomic_DNA"/>
</dbReference>
<feature type="region of interest" description="Disordered" evidence="10">
    <location>
        <begin position="663"/>
        <end position="688"/>
    </location>
</feature>
<evidence type="ECO:0000256" key="2">
    <source>
        <dbReference type="ARBA" id="ARBA00012409"/>
    </source>
</evidence>
<dbReference type="GO" id="GO:0032968">
    <property type="term" value="P:positive regulation of transcription elongation by RNA polymerase II"/>
    <property type="evidence" value="ECO:0007669"/>
    <property type="project" value="TreeGrafter"/>
</dbReference>
<reference evidence="12" key="1">
    <citation type="journal article" date="2018" name="DNA Res.">
        <title>Multiple hybrid de novo genome assembly of finger millet, an orphan allotetraploid crop.</title>
        <authorList>
            <person name="Hatakeyama M."/>
            <person name="Aluri S."/>
            <person name="Balachadran M.T."/>
            <person name="Sivarajan S.R."/>
            <person name="Patrignani A."/>
            <person name="Gruter S."/>
            <person name="Poveda L."/>
            <person name="Shimizu-Inatsugi R."/>
            <person name="Baeten J."/>
            <person name="Francoijs K.J."/>
            <person name="Nataraja K.N."/>
            <person name="Reddy Y.A.N."/>
            <person name="Phadnis S."/>
            <person name="Ravikumar R.L."/>
            <person name="Schlapbach R."/>
            <person name="Sreeman S.M."/>
            <person name="Shimizu K.K."/>
        </authorList>
    </citation>
    <scope>NUCLEOTIDE SEQUENCE</scope>
</reference>
<keyword evidence="4" id="KW-0808">Transferase</keyword>
<dbReference type="AlphaFoldDB" id="A0AAV5FKD5"/>
<keyword evidence="7 9" id="KW-0067">ATP-binding</keyword>
<evidence type="ECO:0000256" key="1">
    <source>
        <dbReference type="ARBA" id="ARBA00006485"/>
    </source>
</evidence>
<keyword evidence="5 9" id="KW-0547">Nucleotide-binding</keyword>
<dbReference type="EC" id="2.7.11.23" evidence="2"/>
<dbReference type="FunFam" id="1.10.510.10:FF:000620">
    <property type="entry name" value="Putative serine/threonine-protein kinase"/>
    <property type="match status" value="1"/>
</dbReference>
<dbReference type="InterPro" id="IPR050108">
    <property type="entry name" value="CDK"/>
</dbReference>
<dbReference type="PROSITE" id="PS00107">
    <property type="entry name" value="PROTEIN_KINASE_ATP"/>
    <property type="match status" value="1"/>
</dbReference>
<dbReference type="Pfam" id="PF00069">
    <property type="entry name" value="Pkinase"/>
    <property type="match status" value="1"/>
</dbReference>
<accession>A0AAV5FKD5</accession>
<evidence type="ECO:0000256" key="8">
    <source>
        <dbReference type="ARBA" id="ARBA00049280"/>
    </source>
</evidence>
<evidence type="ECO:0000256" key="7">
    <source>
        <dbReference type="ARBA" id="ARBA00022840"/>
    </source>
</evidence>
<dbReference type="CDD" id="cd07840">
    <property type="entry name" value="STKc_CDK9_like"/>
    <property type="match status" value="1"/>
</dbReference>
<dbReference type="InterPro" id="IPR000719">
    <property type="entry name" value="Prot_kinase_dom"/>
</dbReference>
<dbReference type="PROSITE" id="PS00108">
    <property type="entry name" value="PROTEIN_KINASE_ST"/>
    <property type="match status" value="1"/>
</dbReference>
<evidence type="ECO:0000256" key="4">
    <source>
        <dbReference type="ARBA" id="ARBA00022679"/>
    </source>
</evidence>
<comment type="caution">
    <text evidence="12">The sequence shown here is derived from an EMBL/GenBank/DDBJ whole genome shotgun (WGS) entry which is preliminary data.</text>
</comment>
<dbReference type="PANTHER" id="PTHR24056">
    <property type="entry name" value="CELL DIVISION PROTEIN KINASE"/>
    <property type="match status" value="1"/>
</dbReference>
<dbReference type="Gene3D" id="3.30.200.20">
    <property type="entry name" value="Phosphorylase Kinase, domain 1"/>
    <property type="match status" value="1"/>
</dbReference>
<evidence type="ECO:0000256" key="3">
    <source>
        <dbReference type="ARBA" id="ARBA00022553"/>
    </source>
</evidence>
<gene>
    <name evidence="12" type="primary">gb24037</name>
    <name evidence="12" type="ORF">PR202_gb24037</name>
</gene>
<dbReference type="InterPro" id="IPR017441">
    <property type="entry name" value="Protein_kinase_ATP_BS"/>
</dbReference>
<feature type="region of interest" description="Disordered" evidence="10">
    <location>
        <begin position="828"/>
        <end position="851"/>
    </location>
</feature>
<evidence type="ECO:0000256" key="9">
    <source>
        <dbReference type="PROSITE-ProRule" id="PRU10141"/>
    </source>
</evidence>
<dbReference type="GO" id="GO:0008353">
    <property type="term" value="F:RNA polymerase II CTD heptapeptide repeat kinase activity"/>
    <property type="evidence" value="ECO:0007669"/>
    <property type="project" value="UniProtKB-EC"/>
</dbReference>
<feature type="binding site" evidence="9">
    <location>
        <position position="911"/>
    </location>
    <ligand>
        <name>ATP</name>
        <dbReference type="ChEBI" id="CHEBI:30616"/>
    </ligand>
</feature>